<dbReference type="AlphaFoldDB" id="A0A6A3VVD5"/>
<proteinExistence type="predicted"/>
<reference evidence="1 2" key="1">
    <citation type="submission" date="2018-08" db="EMBL/GenBank/DDBJ databases">
        <title>Genomic investigation of the strawberry pathogen Phytophthora fragariae indicates pathogenicity is determined by transcriptional variation in three key races.</title>
        <authorList>
            <person name="Adams T.M."/>
            <person name="Armitage A.D."/>
            <person name="Sobczyk M.K."/>
            <person name="Bates H.J."/>
            <person name="Dunwell J.M."/>
            <person name="Nellist C.F."/>
            <person name="Harrison R.J."/>
        </authorList>
    </citation>
    <scope>NUCLEOTIDE SEQUENCE [LARGE SCALE GENOMIC DNA]</scope>
    <source>
        <strain evidence="1 2">NOV-27</strain>
    </source>
</reference>
<evidence type="ECO:0000313" key="2">
    <source>
        <dbReference type="Proteomes" id="UP000433483"/>
    </source>
</evidence>
<comment type="caution">
    <text evidence="1">The sequence shown here is derived from an EMBL/GenBank/DDBJ whole genome shotgun (WGS) entry which is preliminary data.</text>
</comment>
<dbReference type="EMBL" id="QXGB01003076">
    <property type="protein sequence ID" value="KAE9172932.1"/>
    <property type="molecule type" value="Genomic_DNA"/>
</dbReference>
<protein>
    <submittedName>
        <fullName evidence="1">Uncharacterized protein</fullName>
    </submittedName>
</protein>
<organism evidence="1 2">
    <name type="scientific">Phytophthora fragariae</name>
    <dbReference type="NCBI Taxonomy" id="53985"/>
    <lineage>
        <taxon>Eukaryota</taxon>
        <taxon>Sar</taxon>
        <taxon>Stramenopiles</taxon>
        <taxon>Oomycota</taxon>
        <taxon>Peronosporomycetes</taxon>
        <taxon>Peronosporales</taxon>
        <taxon>Peronosporaceae</taxon>
        <taxon>Phytophthora</taxon>
    </lineage>
</organism>
<keyword evidence="2" id="KW-1185">Reference proteome</keyword>
<sequence length="168" mass="16689">MSSRMTTTSASTAAMTAVGTRPTTNVNGSTLTTAITSVNMTTTVTTMTTATTGTGSGSVVATAGLAATTTAAMPRLQGGFTFPSVPTSGVVASSGVPVPGAVPSIPMGYGNAYPVMTSMQCGYGFGYSAASPSGVLLITGIRNFGTGINCKEISNKPPVMKGSFDFCI</sequence>
<gene>
    <name evidence="1" type="ORF">PF005_g26491</name>
</gene>
<dbReference type="Proteomes" id="UP000433483">
    <property type="component" value="Unassembled WGS sequence"/>
</dbReference>
<name>A0A6A3VVD5_9STRA</name>
<evidence type="ECO:0000313" key="1">
    <source>
        <dbReference type="EMBL" id="KAE9172932.1"/>
    </source>
</evidence>
<accession>A0A6A3VVD5</accession>